<dbReference type="PROSITE" id="PS51257">
    <property type="entry name" value="PROKAR_LIPOPROTEIN"/>
    <property type="match status" value="1"/>
</dbReference>
<gene>
    <name evidence="4" type="ORF">HMPREF9623_01226</name>
</gene>
<organism evidence="4 5">
    <name type="scientific">Stomatobaculum longum</name>
    <dbReference type="NCBI Taxonomy" id="796942"/>
    <lineage>
        <taxon>Bacteria</taxon>
        <taxon>Bacillati</taxon>
        <taxon>Bacillota</taxon>
        <taxon>Clostridia</taxon>
        <taxon>Lachnospirales</taxon>
        <taxon>Lachnospiraceae</taxon>
        <taxon>Stomatobaculum</taxon>
    </lineage>
</organism>
<comment type="caution">
    <text evidence="4">The sequence shown here is derived from an EMBL/GenBank/DDBJ whole genome shotgun (WGS) entry which is preliminary data.</text>
</comment>
<evidence type="ECO:0000313" key="4">
    <source>
        <dbReference type="EMBL" id="EHO16527.1"/>
    </source>
</evidence>
<feature type="signal peptide" evidence="2">
    <location>
        <begin position="1"/>
        <end position="20"/>
    </location>
</feature>
<dbReference type="PANTHER" id="PTHR30535:SF34">
    <property type="entry name" value="MOLYBDATE-BINDING PROTEIN MOLA"/>
    <property type="match status" value="1"/>
</dbReference>
<protein>
    <recommendedName>
        <fullName evidence="3">Fe/B12 periplasmic-binding domain-containing protein</fullName>
    </recommendedName>
</protein>
<evidence type="ECO:0000256" key="1">
    <source>
        <dbReference type="ARBA" id="ARBA00008814"/>
    </source>
</evidence>
<dbReference type="Gene3D" id="3.40.50.1980">
    <property type="entry name" value="Nitrogenase molybdenum iron protein domain"/>
    <property type="match status" value="2"/>
</dbReference>
<dbReference type="InterPro" id="IPR002491">
    <property type="entry name" value="ABC_transptr_periplasmic_BD"/>
</dbReference>
<reference evidence="4 5" key="1">
    <citation type="submission" date="2011-10" db="EMBL/GenBank/DDBJ databases">
        <title>The Genome Sequence of Lachnospiraceae bacterium ACC2.</title>
        <authorList>
            <consortium name="The Broad Institute Genome Sequencing Platform"/>
            <person name="Earl A."/>
            <person name="Ward D."/>
            <person name="Feldgarden M."/>
            <person name="Gevers D."/>
            <person name="Sizova M."/>
            <person name="Hazen A."/>
            <person name="Epstein S."/>
            <person name="Young S.K."/>
            <person name="Zeng Q."/>
            <person name="Gargeya S."/>
            <person name="Fitzgerald M."/>
            <person name="Haas B."/>
            <person name="Abouelleil A."/>
            <person name="Alvarado L."/>
            <person name="Arachchi H.M."/>
            <person name="Berlin A."/>
            <person name="Brown A."/>
            <person name="Chapman S.B."/>
            <person name="Chen Z."/>
            <person name="Dunbar C."/>
            <person name="Freedman E."/>
            <person name="Gearin G."/>
            <person name="Goldberg J."/>
            <person name="Griggs A."/>
            <person name="Gujja S."/>
            <person name="Heiman D."/>
            <person name="Howarth C."/>
            <person name="Larson L."/>
            <person name="Lui A."/>
            <person name="MacDonald P.J.P."/>
            <person name="Montmayeur A."/>
            <person name="Murphy C."/>
            <person name="Neiman D."/>
            <person name="Pearson M."/>
            <person name="Priest M."/>
            <person name="Roberts A."/>
            <person name="Saif S."/>
            <person name="Shea T."/>
            <person name="Shenoy N."/>
            <person name="Sisk P."/>
            <person name="Stolte C."/>
            <person name="Sykes S."/>
            <person name="Wortman J."/>
            <person name="Nusbaum C."/>
            <person name="Birren B."/>
        </authorList>
    </citation>
    <scope>NUCLEOTIDE SEQUENCE [LARGE SCALE GENOMIC DNA]</scope>
    <source>
        <strain evidence="4 5">ACC2</strain>
    </source>
</reference>
<dbReference type="PANTHER" id="PTHR30535">
    <property type="entry name" value="VITAMIN B12-BINDING PROTEIN"/>
    <property type="match status" value="1"/>
</dbReference>
<evidence type="ECO:0000256" key="2">
    <source>
        <dbReference type="SAM" id="SignalP"/>
    </source>
</evidence>
<accession>A0AA37DG28</accession>
<dbReference type="EMBL" id="AGEL01000007">
    <property type="protein sequence ID" value="EHO16527.1"/>
    <property type="molecule type" value="Genomic_DNA"/>
</dbReference>
<keyword evidence="2" id="KW-0732">Signal</keyword>
<dbReference type="GeneID" id="86940986"/>
<feature type="chain" id="PRO_5041268980" description="Fe/B12 periplasmic-binding domain-containing protein" evidence="2">
    <location>
        <begin position="21"/>
        <end position="392"/>
    </location>
</feature>
<dbReference type="InterPro" id="IPR050902">
    <property type="entry name" value="ABC_Transporter_SBP"/>
</dbReference>
<evidence type="ECO:0000313" key="5">
    <source>
        <dbReference type="Proteomes" id="UP000018466"/>
    </source>
</evidence>
<dbReference type="RefSeq" id="WP_009533059.1">
    <property type="nucleotide sequence ID" value="NZ_JH590863.1"/>
</dbReference>
<dbReference type="Proteomes" id="UP000018466">
    <property type="component" value="Unassembled WGS sequence"/>
</dbReference>
<dbReference type="SUPFAM" id="SSF53807">
    <property type="entry name" value="Helical backbone' metal receptor"/>
    <property type="match status" value="1"/>
</dbReference>
<keyword evidence="5" id="KW-1185">Reference proteome</keyword>
<feature type="domain" description="Fe/B12 periplasmic-binding" evidence="3">
    <location>
        <begin position="73"/>
        <end position="348"/>
    </location>
</feature>
<sequence>MKKRPLYLLALICTAALAVACGKQQASETSGNAASGTESTTVAVSETELVKTARRTVTDDSGAVTEIPEKIDRIVVGDVYPMASVLSVYLGSADKIVGIHPVSMSAAQNGLLGDIYPEILKAETGFAKGNELNVEEVMKLNPDIVIGVTKDNAEALRNAGIPAICVIPSKYNFDVIATYEQWISLLDQIFGGSEKAAQIEAYSRKAYELVQERVGSLKEEEKKRVLVLFRYDDSGMVASGKNFFGQYWTDAVGAINVAAEIPDGKTVQINMEQVYQWNPDLILITNFTGTQPEDLYENRIGSDDWSKVKAVQNHEVYKMPLGIYRTFTPGADTPVTLQWLAKTVYPEKFADLDIDRITREYFAQYYNVELTDEMLKKMYNPSKQAAEGMVKK</sequence>
<dbReference type="AlphaFoldDB" id="A0AA37DG28"/>
<proteinExistence type="inferred from homology"/>
<dbReference type="PROSITE" id="PS50983">
    <property type="entry name" value="FE_B12_PBP"/>
    <property type="match status" value="1"/>
</dbReference>
<name>A0AA37DG28_9FIRM</name>
<evidence type="ECO:0000259" key="3">
    <source>
        <dbReference type="PROSITE" id="PS50983"/>
    </source>
</evidence>
<dbReference type="Pfam" id="PF01497">
    <property type="entry name" value="Peripla_BP_2"/>
    <property type="match status" value="1"/>
</dbReference>
<comment type="similarity">
    <text evidence="1">Belongs to the bacterial solute-binding protein 8 family.</text>
</comment>